<evidence type="ECO:0000313" key="17">
    <source>
        <dbReference type="EMBL" id="MFD1512024.1"/>
    </source>
</evidence>
<dbReference type="FunFam" id="3.30.360.10:FF:000009">
    <property type="entry name" value="4-hydroxy-tetrahydrodipicolinate reductase"/>
    <property type="match status" value="1"/>
</dbReference>
<dbReference type="PANTHER" id="PTHR20836:SF0">
    <property type="entry name" value="4-HYDROXY-TETRAHYDRODIPICOLINATE REDUCTASE 1, CHLOROPLASTIC-RELATED"/>
    <property type="match status" value="1"/>
</dbReference>
<feature type="domain" description="Dihydrodipicolinate reductase N-terminal" evidence="15">
    <location>
        <begin position="4"/>
        <end position="115"/>
    </location>
</feature>
<evidence type="ECO:0000259" key="16">
    <source>
        <dbReference type="Pfam" id="PF05173"/>
    </source>
</evidence>
<dbReference type="NCBIfam" id="TIGR00036">
    <property type="entry name" value="dapB"/>
    <property type="match status" value="1"/>
</dbReference>
<comment type="similarity">
    <text evidence="1 13">Belongs to the DapB family.</text>
</comment>
<dbReference type="PANTHER" id="PTHR20836">
    <property type="entry name" value="DIHYDRODIPICOLINATE REDUCTASE"/>
    <property type="match status" value="1"/>
</dbReference>
<dbReference type="AlphaFoldDB" id="A0ABD6ASX0"/>
<feature type="binding site" evidence="13">
    <location>
        <position position="58"/>
    </location>
    <ligand>
        <name>NADP(+)</name>
        <dbReference type="ChEBI" id="CHEBI:58349"/>
    </ligand>
</feature>
<dbReference type="PROSITE" id="PS01298">
    <property type="entry name" value="DAPB"/>
    <property type="match status" value="1"/>
</dbReference>
<feature type="domain" description="Dihydrodipicolinate reductase C-terminal" evidence="16">
    <location>
        <begin position="118"/>
        <end position="257"/>
    </location>
</feature>
<dbReference type="Pfam" id="PF05173">
    <property type="entry name" value="DapB_C"/>
    <property type="match status" value="1"/>
</dbReference>
<dbReference type="InterPro" id="IPR023940">
    <property type="entry name" value="DHDPR_bac"/>
</dbReference>
<feature type="region of interest" description="Disordered" evidence="14">
    <location>
        <begin position="169"/>
        <end position="196"/>
    </location>
</feature>
<comment type="caution">
    <text evidence="13">Lacks conserved residue(s) required for the propagation of feature annotation.</text>
</comment>
<feature type="binding site" evidence="13">
    <location>
        <position position="145"/>
    </location>
    <ligand>
        <name>(S)-2,3,4,5-tetrahydrodipicolinate</name>
        <dbReference type="ChEBI" id="CHEBI:16845"/>
    </ligand>
</feature>
<dbReference type="Pfam" id="PF01113">
    <property type="entry name" value="DapB_N"/>
    <property type="match status" value="1"/>
</dbReference>
<comment type="subcellular location">
    <subcellularLocation>
        <location evidence="13">Cytoplasm</location>
    </subcellularLocation>
</comment>
<dbReference type="EMBL" id="JBHUDC010000002">
    <property type="protein sequence ID" value="MFD1512024.1"/>
    <property type="molecule type" value="Genomic_DNA"/>
</dbReference>
<dbReference type="SUPFAM" id="SSF51735">
    <property type="entry name" value="NAD(P)-binding Rossmann-fold domains"/>
    <property type="match status" value="1"/>
</dbReference>
<gene>
    <name evidence="13 17" type="primary">dapB</name>
    <name evidence="17" type="ORF">ACFSBT_01855</name>
</gene>
<evidence type="ECO:0000256" key="14">
    <source>
        <dbReference type="SAM" id="MobiDB-lite"/>
    </source>
</evidence>
<name>A0ABD6ASX0_9EURY</name>
<dbReference type="GO" id="GO:0009089">
    <property type="term" value="P:lysine biosynthetic process via diaminopimelate"/>
    <property type="evidence" value="ECO:0007669"/>
    <property type="project" value="UniProtKB-UniRule"/>
</dbReference>
<feature type="active site" description="Proton donor/acceptor" evidence="13">
    <location>
        <position position="144"/>
    </location>
</feature>
<evidence type="ECO:0000256" key="9">
    <source>
        <dbReference type="ARBA" id="ARBA00037922"/>
    </source>
</evidence>
<proteinExistence type="inferred from homology"/>
<dbReference type="InterPro" id="IPR000846">
    <property type="entry name" value="DapB_N"/>
</dbReference>
<dbReference type="GO" id="GO:0050661">
    <property type="term" value="F:NADP binding"/>
    <property type="evidence" value="ECO:0007669"/>
    <property type="project" value="UniProtKB-UniRule"/>
</dbReference>
<feature type="binding site" evidence="13">
    <location>
        <begin position="88"/>
        <end position="90"/>
    </location>
    <ligand>
        <name>NAD(+)</name>
        <dbReference type="ChEBI" id="CHEBI:57540"/>
    </ligand>
</feature>
<evidence type="ECO:0000256" key="11">
    <source>
        <dbReference type="ARBA" id="ARBA00049080"/>
    </source>
</evidence>
<comment type="subunit">
    <text evidence="13">Homotetramer.</text>
</comment>
<dbReference type="PIRSF" id="PIRSF000161">
    <property type="entry name" value="DHPR"/>
    <property type="match status" value="1"/>
</dbReference>
<feature type="binding site" evidence="13">
    <location>
        <begin position="9"/>
        <end position="14"/>
    </location>
    <ligand>
        <name>NAD(+)</name>
        <dbReference type="ChEBI" id="CHEBI:57540"/>
    </ligand>
</feature>
<dbReference type="Gene3D" id="3.40.50.720">
    <property type="entry name" value="NAD(P)-binding Rossmann-like Domain"/>
    <property type="match status" value="1"/>
</dbReference>
<evidence type="ECO:0000256" key="13">
    <source>
        <dbReference type="HAMAP-Rule" id="MF_00102"/>
    </source>
</evidence>
<evidence type="ECO:0000256" key="10">
    <source>
        <dbReference type="ARBA" id="ARBA00038983"/>
    </source>
</evidence>
<keyword evidence="7 13" id="KW-0520">NAD</keyword>
<dbReference type="InterPro" id="IPR022664">
    <property type="entry name" value="DapB_N_CS"/>
</dbReference>
<comment type="caution">
    <text evidence="13">Was originally thought to be a dihydrodipicolinate reductase (DHDPR), catalyzing the conversion of dihydrodipicolinate to tetrahydrodipicolinate. However, it was shown in E.coli that the substrate of the enzymatic reaction is not dihydrodipicolinate (DHDP) but in fact (2S,4S)-4-hydroxy-2,3,4,5-tetrahydrodipicolinic acid (HTPA), the product released by the DapA-catalyzed reaction.</text>
</comment>
<reference evidence="17 18" key="1">
    <citation type="journal article" date="2019" name="Int. J. Syst. Evol. Microbiol.">
        <title>The Global Catalogue of Microorganisms (GCM) 10K type strain sequencing project: providing services to taxonomists for standard genome sequencing and annotation.</title>
        <authorList>
            <consortium name="The Broad Institute Genomics Platform"/>
            <consortium name="The Broad Institute Genome Sequencing Center for Infectious Disease"/>
            <person name="Wu L."/>
            <person name="Ma J."/>
        </authorList>
    </citation>
    <scope>NUCLEOTIDE SEQUENCE [LARGE SCALE GENOMIC DNA]</scope>
    <source>
        <strain evidence="17 18">CGMCC 1.12563</strain>
    </source>
</reference>
<comment type="function">
    <text evidence="13">Catalyzes the conversion of 4-hydroxy-tetrahydrodipicolinate (HTPA) to tetrahydrodipicolinate.</text>
</comment>
<evidence type="ECO:0000259" key="15">
    <source>
        <dbReference type="Pfam" id="PF01113"/>
    </source>
</evidence>
<evidence type="ECO:0000256" key="2">
    <source>
        <dbReference type="ARBA" id="ARBA00022490"/>
    </source>
</evidence>
<dbReference type="InterPro" id="IPR022663">
    <property type="entry name" value="DapB_C"/>
</dbReference>
<organism evidence="17 18">
    <name type="scientific">Halomarina rubra</name>
    <dbReference type="NCBI Taxonomy" id="2071873"/>
    <lineage>
        <taxon>Archaea</taxon>
        <taxon>Methanobacteriati</taxon>
        <taxon>Methanobacteriota</taxon>
        <taxon>Stenosarchaea group</taxon>
        <taxon>Halobacteria</taxon>
        <taxon>Halobacteriales</taxon>
        <taxon>Natronomonadaceae</taxon>
        <taxon>Halomarina</taxon>
    </lineage>
</organism>
<dbReference type="GO" id="GO:0008839">
    <property type="term" value="F:4-hydroxy-tetrahydrodipicolinate reductase"/>
    <property type="evidence" value="ECO:0007669"/>
    <property type="project" value="UniProtKB-UniRule"/>
</dbReference>
<dbReference type="GO" id="GO:0005737">
    <property type="term" value="C:cytoplasm"/>
    <property type="evidence" value="ECO:0007669"/>
    <property type="project" value="UniProtKB-SubCell"/>
</dbReference>
<evidence type="ECO:0000256" key="4">
    <source>
        <dbReference type="ARBA" id="ARBA00022857"/>
    </source>
</evidence>
<feature type="binding site" evidence="13">
    <location>
        <begin position="154"/>
        <end position="155"/>
    </location>
    <ligand>
        <name>(S)-2,3,4,5-tetrahydrodipicolinate</name>
        <dbReference type="ChEBI" id="CHEBI:16845"/>
    </ligand>
</feature>
<keyword evidence="2 13" id="KW-0963">Cytoplasm</keyword>
<dbReference type="GO" id="GO:0051287">
    <property type="term" value="F:NAD binding"/>
    <property type="evidence" value="ECO:0007669"/>
    <property type="project" value="UniProtKB-UniRule"/>
</dbReference>
<evidence type="ECO:0000256" key="5">
    <source>
        <dbReference type="ARBA" id="ARBA00022915"/>
    </source>
</evidence>
<keyword evidence="3 13" id="KW-0028">Amino-acid biosynthesis</keyword>
<dbReference type="GO" id="GO:0019877">
    <property type="term" value="P:diaminopimelate biosynthetic process"/>
    <property type="evidence" value="ECO:0007669"/>
    <property type="project" value="UniProtKB-UniRule"/>
</dbReference>
<feature type="binding site" evidence="13">
    <location>
        <begin position="112"/>
        <end position="115"/>
    </location>
    <ligand>
        <name>NAD(+)</name>
        <dbReference type="ChEBI" id="CHEBI:57540"/>
    </ligand>
</feature>
<evidence type="ECO:0000256" key="1">
    <source>
        <dbReference type="ARBA" id="ARBA00006642"/>
    </source>
</evidence>
<comment type="catalytic activity">
    <reaction evidence="12 13">
        <text>(S)-2,3,4,5-tetrahydrodipicolinate + NAD(+) + H2O = (2S,4S)-4-hydroxy-2,3,4,5-tetrahydrodipicolinate + NADH + H(+)</text>
        <dbReference type="Rhea" id="RHEA:35323"/>
        <dbReference type="ChEBI" id="CHEBI:15377"/>
        <dbReference type="ChEBI" id="CHEBI:15378"/>
        <dbReference type="ChEBI" id="CHEBI:16845"/>
        <dbReference type="ChEBI" id="CHEBI:57540"/>
        <dbReference type="ChEBI" id="CHEBI:57945"/>
        <dbReference type="ChEBI" id="CHEBI:67139"/>
        <dbReference type="EC" id="1.17.1.8"/>
    </reaction>
</comment>
<feature type="active site" description="Proton donor" evidence="13">
    <location>
        <position position="148"/>
    </location>
</feature>
<dbReference type="CDD" id="cd02274">
    <property type="entry name" value="DHDPR_N"/>
    <property type="match status" value="1"/>
</dbReference>
<keyword evidence="4 13" id="KW-0521">NADP</keyword>
<evidence type="ECO:0000256" key="8">
    <source>
        <dbReference type="ARBA" id="ARBA00023154"/>
    </source>
</evidence>
<evidence type="ECO:0000256" key="6">
    <source>
        <dbReference type="ARBA" id="ARBA00023002"/>
    </source>
</evidence>
<dbReference type="GO" id="GO:0016726">
    <property type="term" value="F:oxidoreductase activity, acting on CH or CH2 groups, NAD or NADP as acceptor"/>
    <property type="evidence" value="ECO:0007669"/>
    <property type="project" value="UniProtKB-UniRule"/>
</dbReference>
<keyword evidence="8 13" id="KW-0457">Lysine biosynthesis</keyword>
<evidence type="ECO:0000313" key="18">
    <source>
        <dbReference type="Proteomes" id="UP001597187"/>
    </source>
</evidence>
<evidence type="ECO:0000256" key="12">
    <source>
        <dbReference type="ARBA" id="ARBA00049396"/>
    </source>
</evidence>
<dbReference type="InterPro" id="IPR036291">
    <property type="entry name" value="NAD(P)-bd_dom_sf"/>
</dbReference>
<evidence type="ECO:0000256" key="3">
    <source>
        <dbReference type="ARBA" id="ARBA00022605"/>
    </source>
</evidence>
<comment type="pathway">
    <text evidence="9 13">Amino-acid biosynthesis; L-lysine biosynthesis via DAP pathway; (S)-tetrahydrodipicolinate from L-aspartate: step 4/4.</text>
</comment>
<dbReference type="Gene3D" id="3.30.360.10">
    <property type="entry name" value="Dihydrodipicolinate Reductase, domain 2"/>
    <property type="match status" value="1"/>
</dbReference>
<dbReference type="HAMAP" id="MF_00102">
    <property type="entry name" value="DapB"/>
    <property type="match status" value="1"/>
</dbReference>
<keyword evidence="6 13" id="KW-0560">Oxidoreductase</keyword>
<keyword evidence="18" id="KW-1185">Reference proteome</keyword>
<dbReference type="EC" id="1.17.1.8" evidence="10 13"/>
<comment type="catalytic activity">
    <reaction evidence="11 13">
        <text>(S)-2,3,4,5-tetrahydrodipicolinate + NADP(+) + H2O = (2S,4S)-4-hydroxy-2,3,4,5-tetrahydrodipicolinate + NADPH + H(+)</text>
        <dbReference type="Rhea" id="RHEA:35331"/>
        <dbReference type="ChEBI" id="CHEBI:15377"/>
        <dbReference type="ChEBI" id="CHEBI:15378"/>
        <dbReference type="ChEBI" id="CHEBI:16845"/>
        <dbReference type="ChEBI" id="CHEBI:57783"/>
        <dbReference type="ChEBI" id="CHEBI:58349"/>
        <dbReference type="ChEBI" id="CHEBI:67139"/>
        <dbReference type="EC" id="1.17.1.8"/>
    </reaction>
</comment>
<comment type="caution">
    <text evidence="17">The sequence shown here is derived from an EMBL/GenBank/DDBJ whole genome shotgun (WGS) entry which is preliminary data.</text>
</comment>
<protein>
    <recommendedName>
        <fullName evidence="10 13">4-hydroxy-tetrahydrodipicolinate reductase</fullName>
        <shortName evidence="13">HTPA reductase</shortName>
        <ecNumber evidence="10 13">1.17.1.8</ecNumber>
    </recommendedName>
</protein>
<dbReference type="Proteomes" id="UP001597187">
    <property type="component" value="Unassembled WGS sequence"/>
</dbReference>
<accession>A0ABD6ASX0</accession>
<dbReference type="SUPFAM" id="SSF55347">
    <property type="entry name" value="Glyceraldehyde-3-phosphate dehydrogenase-like, C-terminal domain"/>
    <property type="match status" value="1"/>
</dbReference>
<dbReference type="RefSeq" id="WP_250872013.1">
    <property type="nucleotide sequence ID" value="NZ_JALXFV010000002.1"/>
</dbReference>
<sequence length="258" mass="27739">MSLRLAITGATGRMPQQVVAIAEERGHEVLPVSRVSERIDGFDAYPANNLAAVLADQRPDGLVDFTAPEGSVDYAAACAEAGVPAVVGTTGFSDEQFESLRRASERTPVLHAPNFSRGVAVLTDLTERATRMLPDHDVELTETHHREKRDAPSGTANALLDAIEGARDPERHGAHADGERVHGREGVAPRRDGDVGVHARRAGDIRGEHEVLFAGDDETLTLTHRAGSRRVFAAGALDAAEWLVGRDAGWYDFAEVLE</sequence>
<evidence type="ECO:0000256" key="7">
    <source>
        <dbReference type="ARBA" id="ARBA00023027"/>
    </source>
</evidence>
<keyword evidence="5 13" id="KW-0220">Diaminopimelate biosynthesis</keyword>